<feature type="domain" description="ABC3 transporter permease C-terminal" evidence="7">
    <location>
        <begin position="264"/>
        <end position="376"/>
    </location>
</feature>
<dbReference type="EMBL" id="QNRR01000001">
    <property type="protein sequence ID" value="RBP47763.1"/>
    <property type="molecule type" value="Genomic_DNA"/>
</dbReference>
<feature type="transmembrane region" description="Helical" evidence="6">
    <location>
        <begin position="259"/>
        <end position="280"/>
    </location>
</feature>
<keyword evidence="10" id="KW-1185">Reference proteome</keyword>
<feature type="transmembrane region" description="Helical" evidence="6">
    <location>
        <begin position="21"/>
        <end position="40"/>
    </location>
</feature>
<dbReference type="InterPro" id="IPR003838">
    <property type="entry name" value="ABC3_permease_C"/>
</dbReference>
<evidence type="ECO:0000256" key="6">
    <source>
        <dbReference type="SAM" id="Phobius"/>
    </source>
</evidence>
<evidence type="ECO:0000259" key="8">
    <source>
        <dbReference type="Pfam" id="PF12704"/>
    </source>
</evidence>
<feature type="transmembrane region" description="Helical" evidence="6">
    <location>
        <begin position="300"/>
        <end position="327"/>
    </location>
</feature>
<evidence type="ECO:0000313" key="9">
    <source>
        <dbReference type="EMBL" id="RBP47763.1"/>
    </source>
</evidence>
<sequence length="384" mass="41417">MISKLTNLAILAFKQLSRHKVRSLLTILGVAMGMFLFATVETMQRSLRVATQAGADDTTLVVYRENRFCPATSRLPEHYETNIRKLEGVKEVIPIQIVVNNCGASLDIIAFRGVPPDNLLRYAAHLKVLDGSIEEWKKRSDAALLGRHLAARRKLNVGDRFDAAGVTVTVAGIIESDEPQDSNVAYVHLPFLQQASRAGLGIVTQFNVRVNSANDLDRVAKSIDERFNAEQAPTRTRPEKAFFADTAAELVELVGFTRWLGLGAVAAVLGLVANAVLLVVRSRVKENAVLQTLGFSQRAIGVLVAVEGILLGLMGGALGVAAAYGMLRWQSFTVGNEGVTLSIMPDLPIIIRGMATALTLGLLASLYPAIKAARKPIVASLRSA</sequence>
<comment type="subcellular location">
    <subcellularLocation>
        <location evidence="1">Cell membrane</location>
        <topology evidence="1">Multi-pass membrane protein</topology>
    </subcellularLocation>
</comment>
<feature type="transmembrane region" description="Helical" evidence="6">
    <location>
        <begin position="347"/>
        <end position="367"/>
    </location>
</feature>
<dbReference type="Pfam" id="PF02687">
    <property type="entry name" value="FtsX"/>
    <property type="match status" value="1"/>
</dbReference>
<dbReference type="Proteomes" id="UP000253426">
    <property type="component" value="Unassembled WGS sequence"/>
</dbReference>
<proteinExistence type="predicted"/>
<name>A0A366HTZ8_9BACT</name>
<dbReference type="InterPro" id="IPR025857">
    <property type="entry name" value="MacB_PCD"/>
</dbReference>
<dbReference type="OrthoDB" id="183124at2"/>
<dbReference type="InterPro" id="IPR051125">
    <property type="entry name" value="ABC-4/HrtB_transporter"/>
</dbReference>
<dbReference type="Pfam" id="PF12704">
    <property type="entry name" value="MacB_PCD"/>
    <property type="match status" value="1"/>
</dbReference>
<reference evidence="9 10" key="1">
    <citation type="submission" date="2018-06" db="EMBL/GenBank/DDBJ databases">
        <title>Genomic Encyclopedia of Type Strains, Phase IV (KMG-IV): sequencing the most valuable type-strain genomes for metagenomic binning, comparative biology and taxonomic classification.</title>
        <authorList>
            <person name="Goeker M."/>
        </authorList>
    </citation>
    <scope>NUCLEOTIDE SEQUENCE [LARGE SCALE GENOMIC DNA]</scope>
    <source>
        <strain evidence="9 10">DSM 25532</strain>
    </source>
</reference>
<dbReference type="AlphaFoldDB" id="A0A366HTZ8"/>
<evidence type="ECO:0000256" key="2">
    <source>
        <dbReference type="ARBA" id="ARBA00022475"/>
    </source>
</evidence>
<feature type="domain" description="MacB-like periplasmic core" evidence="8">
    <location>
        <begin position="23"/>
        <end position="225"/>
    </location>
</feature>
<evidence type="ECO:0000259" key="7">
    <source>
        <dbReference type="Pfam" id="PF02687"/>
    </source>
</evidence>
<dbReference type="PANTHER" id="PTHR43738">
    <property type="entry name" value="ABC TRANSPORTER, MEMBRANE PROTEIN"/>
    <property type="match status" value="1"/>
</dbReference>
<evidence type="ECO:0000313" key="10">
    <source>
        <dbReference type="Proteomes" id="UP000253426"/>
    </source>
</evidence>
<keyword evidence="3 6" id="KW-0812">Transmembrane</keyword>
<dbReference type="GO" id="GO:0005886">
    <property type="term" value="C:plasma membrane"/>
    <property type="evidence" value="ECO:0007669"/>
    <property type="project" value="UniProtKB-SubCell"/>
</dbReference>
<protein>
    <submittedName>
        <fullName evidence="9">Putative ABC transport system permease protein</fullName>
    </submittedName>
</protein>
<comment type="caution">
    <text evidence="9">The sequence shown here is derived from an EMBL/GenBank/DDBJ whole genome shotgun (WGS) entry which is preliminary data.</text>
</comment>
<evidence type="ECO:0000256" key="3">
    <source>
        <dbReference type="ARBA" id="ARBA00022692"/>
    </source>
</evidence>
<evidence type="ECO:0000256" key="4">
    <source>
        <dbReference type="ARBA" id="ARBA00022989"/>
    </source>
</evidence>
<dbReference type="RefSeq" id="WP_113956674.1">
    <property type="nucleotide sequence ID" value="NZ_QNRR01000001.1"/>
</dbReference>
<evidence type="ECO:0000256" key="1">
    <source>
        <dbReference type="ARBA" id="ARBA00004651"/>
    </source>
</evidence>
<keyword evidence="4 6" id="KW-1133">Transmembrane helix</keyword>
<accession>A0A366HTZ8</accession>
<dbReference type="PANTHER" id="PTHR43738:SF3">
    <property type="entry name" value="ABC TRANSPORTER PERMEASE"/>
    <property type="match status" value="1"/>
</dbReference>
<keyword evidence="5 6" id="KW-0472">Membrane</keyword>
<organism evidence="9 10">
    <name type="scientific">Roseimicrobium gellanilyticum</name>
    <dbReference type="NCBI Taxonomy" id="748857"/>
    <lineage>
        <taxon>Bacteria</taxon>
        <taxon>Pseudomonadati</taxon>
        <taxon>Verrucomicrobiota</taxon>
        <taxon>Verrucomicrobiia</taxon>
        <taxon>Verrucomicrobiales</taxon>
        <taxon>Verrucomicrobiaceae</taxon>
        <taxon>Roseimicrobium</taxon>
    </lineage>
</organism>
<gene>
    <name evidence="9" type="ORF">DES53_101562</name>
</gene>
<keyword evidence="2" id="KW-1003">Cell membrane</keyword>
<evidence type="ECO:0000256" key="5">
    <source>
        <dbReference type="ARBA" id="ARBA00023136"/>
    </source>
</evidence>